<dbReference type="EMBL" id="LT607413">
    <property type="protein sequence ID" value="SCF25112.1"/>
    <property type="molecule type" value="Genomic_DNA"/>
</dbReference>
<dbReference type="AlphaFoldDB" id="A0A1C4YWG9"/>
<organism evidence="1 2">
    <name type="scientific">Micromonospora echinospora</name>
    <name type="common">Micromonospora purpurea</name>
    <dbReference type="NCBI Taxonomy" id="1877"/>
    <lineage>
        <taxon>Bacteria</taxon>
        <taxon>Bacillati</taxon>
        <taxon>Actinomycetota</taxon>
        <taxon>Actinomycetes</taxon>
        <taxon>Micromonosporales</taxon>
        <taxon>Micromonosporaceae</taxon>
        <taxon>Micromonospora</taxon>
    </lineage>
</organism>
<dbReference type="Proteomes" id="UP000198253">
    <property type="component" value="Chromosome I"/>
</dbReference>
<dbReference type="OrthoDB" id="4010842at2"/>
<sequence>MRMALVCGDGLPVSGLLTVFRNVVDLAGAAGLLSTPIPADLGYSWRPDKPAFYPRGAASTASPPWLDVTDATPLGDGAGVAEELTAIRVAVAAPEQLSTAERARLRDRIDVLAGPYERHFLDWWERHDVDWVCAVNMTLSDAVPVTLALHRAAERRWGTGRPGGVLFWDHDLFASYAVHEGSSRVYPRVPNEFTPVPNDPRLHRWAVVSPALVEEGAGYPTGLRPELVPNVLPMVPAETSTRHREFLAQHGLADGRPVVLCPVRMFRVKGVEVAVRLLAAVRDVCVGRDEPVPYLLVFGSLGEDPEYTEEVMAAVAAEGVGDDVRFLDGVPLTSGRGQDGRWLLDEADLLRVCADSQGGVFFTPNRPDVESVGLGPALAALVDVPCASTTYDARDEVYGSDFVQIRVDPRAPAASAAEFADYLAAGRRADPAVRLRLAGNRISVRERFPDGPWRNLLDQMAHAVTAGRRAPSATATTP</sequence>
<reference evidence="2" key="1">
    <citation type="submission" date="2016-06" db="EMBL/GenBank/DDBJ databases">
        <authorList>
            <person name="Varghese N."/>
            <person name="Submissions Spin"/>
        </authorList>
    </citation>
    <scope>NUCLEOTIDE SEQUENCE [LARGE SCALE GENOMIC DNA]</scope>
    <source>
        <strain evidence="2">DSM 43816</strain>
    </source>
</reference>
<keyword evidence="2" id="KW-1185">Reference proteome</keyword>
<dbReference type="Gene3D" id="3.40.50.2000">
    <property type="entry name" value="Glycogen Phosphorylase B"/>
    <property type="match status" value="1"/>
</dbReference>
<evidence type="ECO:0000313" key="2">
    <source>
        <dbReference type="Proteomes" id="UP000198253"/>
    </source>
</evidence>
<name>A0A1C4YWG9_MICEC</name>
<dbReference type="InParanoid" id="A0A1C4YWG9"/>
<evidence type="ECO:0000313" key="1">
    <source>
        <dbReference type="EMBL" id="SCF25112.1"/>
    </source>
</evidence>
<accession>A0A1C4YWG9</accession>
<dbReference type="RefSeq" id="WP_143740411.1">
    <property type="nucleotide sequence ID" value="NZ_LT607413.1"/>
</dbReference>
<protein>
    <submittedName>
        <fullName evidence="1">Uncharacterized protein</fullName>
    </submittedName>
</protein>
<gene>
    <name evidence="1" type="ORF">GA0070618_4484</name>
</gene>
<dbReference type="SUPFAM" id="SSF53756">
    <property type="entry name" value="UDP-Glycosyltransferase/glycogen phosphorylase"/>
    <property type="match status" value="1"/>
</dbReference>
<proteinExistence type="predicted"/>